<feature type="region of interest" description="Disordered" evidence="1">
    <location>
        <begin position="55"/>
        <end position="75"/>
    </location>
</feature>
<dbReference type="AlphaFoldDB" id="A0A9J7DKZ4"/>
<feature type="compositionally biased region" description="Basic residues" evidence="1">
    <location>
        <begin position="206"/>
        <end position="215"/>
    </location>
</feature>
<gene>
    <name evidence="4" type="primary">LOC109613575</name>
</gene>
<feature type="chain" id="PRO_5046135599" evidence="2">
    <location>
        <begin position="20"/>
        <end position="291"/>
    </location>
</feature>
<accession>A0A9J7DKZ4</accession>
<organism evidence="3 4">
    <name type="scientific">Musca domestica</name>
    <name type="common">House fly</name>
    <dbReference type="NCBI Taxonomy" id="7370"/>
    <lineage>
        <taxon>Eukaryota</taxon>
        <taxon>Metazoa</taxon>
        <taxon>Ecdysozoa</taxon>
        <taxon>Arthropoda</taxon>
        <taxon>Hexapoda</taxon>
        <taxon>Insecta</taxon>
        <taxon>Pterygota</taxon>
        <taxon>Neoptera</taxon>
        <taxon>Endopterygota</taxon>
        <taxon>Diptera</taxon>
        <taxon>Brachycera</taxon>
        <taxon>Muscomorpha</taxon>
        <taxon>Muscoidea</taxon>
        <taxon>Muscidae</taxon>
        <taxon>Musca</taxon>
    </lineage>
</organism>
<dbReference type="Proteomes" id="UP001652621">
    <property type="component" value="Unplaced"/>
</dbReference>
<dbReference type="KEGG" id="mde:109613575"/>
<evidence type="ECO:0000313" key="3">
    <source>
        <dbReference type="Proteomes" id="UP001652621"/>
    </source>
</evidence>
<feature type="region of interest" description="Disordered" evidence="1">
    <location>
        <begin position="145"/>
        <end position="217"/>
    </location>
</feature>
<dbReference type="RefSeq" id="XP_019894129.2">
    <property type="nucleotide sequence ID" value="XM_020038570.2"/>
</dbReference>
<keyword evidence="3" id="KW-1185">Reference proteome</keyword>
<reference evidence="4" key="1">
    <citation type="submission" date="2025-08" db="UniProtKB">
        <authorList>
            <consortium name="RefSeq"/>
        </authorList>
    </citation>
    <scope>IDENTIFICATION</scope>
    <source>
        <strain evidence="4">Aabys</strain>
        <tissue evidence="4">Whole body</tissue>
    </source>
</reference>
<feature type="signal peptide" evidence="2">
    <location>
        <begin position="1"/>
        <end position="19"/>
    </location>
</feature>
<dbReference type="GeneID" id="109613575"/>
<feature type="compositionally biased region" description="Low complexity" evidence="1">
    <location>
        <begin position="101"/>
        <end position="118"/>
    </location>
</feature>
<feature type="compositionally biased region" description="Polar residues" evidence="1">
    <location>
        <begin position="119"/>
        <end position="128"/>
    </location>
</feature>
<dbReference type="VEuPathDB" id="VectorBase:MDOMA2_021050"/>
<evidence type="ECO:0000313" key="4">
    <source>
        <dbReference type="RefSeq" id="XP_019894129.2"/>
    </source>
</evidence>
<proteinExistence type="predicted"/>
<protein>
    <submittedName>
        <fullName evidence="4">Uncharacterized protein LOC109613575</fullName>
    </submittedName>
</protein>
<evidence type="ECO:0000256" key="2">
    <source>
        <dbReference type="SAM" id="SignalP"/>
    </source>
</evidence>
<dbReference type="OrthoDB" id="8068629at2759"/>
<keyword evidence="2" id="KW-0732">Signal</keyword>
<evidence type="ECO:0000256" key="1">
    <source>
        <dbReference type="SAM" id="MobiDB-lite"/>
    </source>
</evidence>
<feature type="compositionally biased region" description="Basic residues" evidence="1">
    <location>
        <begin position="174"/>
        <end position="198"/>
    </location>
</feature>
<feature type="region of interest" description="Disordered" evidence="1">
    <location>
        <begin position="101"/>
        <end position="128"/>
    </location>
</feature>
<sequence>MHLEKILLKLFVALVLCLALCTESVICAKTRHRGRSAYRLFPRYERKLRAQGRSANSFTSDIASEAEDEGRSDEGRGLMKMWKGMFPQQESNIIIITQPAPTAGTGTADTTDNGTPTASPSTRGTSSTFAADLGRDDIAEPNNPLDFQDDLLNAPTLGDNPQDEIMPPSIVYGRNKKNKNVRQRQRRRRPAAQYQRKRNQFERQRNNQKTRNRNRLRAEQIAQIIAKKPRPNGNVVSLNGLNGAGGGGGNAGVSGSSGSSSSGSIFNINANERIQSIMNALRRQTPIVYNY</sequence>
<name>A0A9J7DKZ4_MUSDO</name>